<sequence length="69" mass="8360">MSSYREYPWYQVLLRRIGAVTFGILALPVMLFRRDRVRFYSYLYRIWVKTSDKPVWLKQSEQVLAVKNG</sequence>
<name>A0A022PH67_9GAMM</name>
<dbReference type="RefSeq" id="WP_036780856.1">
    <property type="nucleotide sequence ID" value="NZ_CAWLTM010000063.1"/>
</dbReference>
<evidence type="ECO:0000313" key="2">
    <source>
        <dbReference type="EMBL" id="EYU14283.1"/>
    </source>
</evidence>
<dbReference type="Proteomes" id="UP000023464">
    <property type="component" value="Unassembled WGS sequence"/>
</dbReference>
<proteinExistence type="predicted"/>
<dbReference type="Pfam" id="PF10725">
    <property type="entry name" value="DUF2517"/>
    <property type="match status" value="1"/>
</dbReference>
<dbReference type="PATRIC" id="fig|1393736.3.peg.3282"/>
<keyword evidence="1" id="KW-0472">Membrane</keyword>
<evidence type="ECO:0000313" key="3">
    <source>
        <dbReference type="Proteomes" id="UP000023464"/>
    </source>
</evidence>
<organism evidence="2 3">
    <name type="scientific">Photorhabdus aegyptia</name>
    <dbReference type="NCBI Taxonomy" id="2805098"/>
    <lineage>
        <taxon>Bacteria</taxon>
        <taxon>Pseudomonadati</taxon>
        <taxon>Pseudomonadota</taxon>
        <taxon>Gammaproteobacteria</taxon>
        <taxon>Enterobacterales</taxon>
        <taxon>Morganellaceae</taxon>
        <taxon>Photorhabdus</taxon>
    </lineage>
</organism>
<reference evidence="2 3" key="1">
    <citation type="submission" date="2014-03" db="EMBL/GenBank/DDBJ databases">
        <title>Draft Genome of Photorhabdus luminescens BA1, an Egyptian Isolate.</title>
        <authorList>
            <person name="Ghazal S."/>
            <person name="Hurst S.G.IV."/>
            <person name="Morris K."/>
            <person name="Thomas K."/>
            <person name="Tisa L.S."/>
        </authorList>
    </citation>
    <scope>NUCLEOTIDE SEQUENCE [LARGE SCALE GENOMIC DNA]</scope>
    <source>
        <strain evidence="2 3">BA1</strain>
    </source>
</reference>
<accession>A0A022PH67</accession>
<evidence type="ECO:0000256" key="1">
    <source>
        <dbReference type="SAM" id="Phobius"/>
    </source>
</evidence>
<evidence type="ECO:0008006" key="4">
    <source>
        <dbReference type="Google" id="ProtNLM"/>
    </source>
</evidence>
<feature type="transmembrane region" description="Helical" evidence="1">
    <location>
        <begin position="12"/>
        <end position="32"/>
    </location>
</feature>
<protein>
    <recommendedName>
        <fullName evidence="4">DUF2517 domain-containing protein</fullName>
    </recommendedName>
</protein>
<keyword evidence="1" id="KW-1133">Transmembrane helix</keyword>
<dbReference type="InterPro" id="IPR019663">
    <property type="entry name" value="YbfA"/>
</dbReference>
<keyword evidence="3" id="KW-1185">Reference proteome</keyword>
<dbReference type="AlphaFoldDB" id="A0A022PH67"/>
<keyword evidence="1" id="KW-0812">Transmembrane</keyword>
<comment type="caution">
    <text evidence="2">The sequence shown here is derived from an EMBL/GenBank/DDBJ whole genome shotgun (WGS) entry which is preliminary data.</text>
</comment>
<dbReference type="EMBL" id="JFGV01000052">
    <property type="protein sequence ID" value="EYU14283.1"/>
    <property type="molecule type" value="Genomic_DNA"/>
</dbReference>
<gene>
    <name evidence="2" type="ORF">BA1DRAFT_03211</name>
</gene>